<comment type="subcellular location">
    <subcellularLocation>
        <location evidence="1">Membrane</location>
    </subcellularLocation>
</comment>
<dbReference type="AlphaFoldDB" id="A0A372ILG4"/>
<dbReference type="Gene3D" id="3.40.710.10">
    <property type="entry name" value="DD-peptidase/beta-lactamase superfamily"/>
    <property type="match status" value="1"/>
</dbReference>
<evidence type="ECO:0000259" key="5">
    <source>
        <dbReference type="Pfam" id="PF00905"/>
    </source>
</evidence>
<keyword evidence="8" id="KW-1185">Reference proteome</keyword>
<reference evidence="7 8" key="1">
    <citation type="submission" date="2018-08" db="EMBL/GenBank/DDBJ databases">
        <title>Acidipila sp. 4G-K13, an acidobacterium isolated from forest soil.</title>
        <authorList>
            <person name="Gao Z.-H."/>
            <person name="Qiu L.-H."/>
        </authorList>
    </citation>
    <scope>NUCLEOTIDE SEQUENCE [LARGE SCALE GENOMIC DNA]</scope>
    <source>
        <strain evidence="7 8">4G-K13</strain>
    </source>
</reference>
<name>A0A372ILG4_9BACT</name>
<dbReference type="InterPro" id="IPR001460">
    <property type="entry name" value="PCN-bd_Tpept"/>
</dbReference>
<feature type="region of interest" description="Disordered" evidence="4">
    <location>
        <begin position="794"/>
        <end position="823"/>
    </location>
</feature>
<feature type="region of interest" description="Disordered" evidence="4">
    <location>
        <begin position="444"/>
        <end position="468"/>
    </location>
</feature>
<feature type="domain" description="Penicillin-binding protein transpeptidase" evidence="5">
    <location>
        <begin position="242"/>
        <end position="571"/>
    </location>
</feature>
<dbReference type="SUPFAM" id="SSF56519">
    <property type="entry name" value="Penicillin binding protein dimerisation domain"/>
    <property type="match status" value="1"/>
</dbReference>
<dbReference type="Proteomes" id="UP000264702">
    <property type="component" value="Unassembled WGS sequence"/>
</dbReference>
<keyword evidence="2" id="KW-0378">Hydrolase</keyword>
<feature type="compositionally biased region" description="Basic and acidic residues" evidence="4">
    <location>
        <begin position="675"/>
        <end position="690"/>
    </location>
</feature>
<comment type="caution">
    <text evidence="7">The sequence shown here is derived from an EMBL/GenBank/DDBJ whole genome shotgun (WGS) entry which is preliminary data.</text>
</comment>
<keyword evidence="2" id="KW-0645">Protease</keyword>
<feature type="domain" description="Penicillin-binding protein dimerisation" evidence="6">
    <location>
        <begin position="49"/>
        <end position="199"/>
    </location>
</feature>
<dbReference type="PANTHER" id="PTHR30627">
    <property type="entry name" value="PEPTIDOGLYCAN D,D-TRANSPEPTIDASE"/>
    <property type="match status" value="1"/>
</dbReference>
<dbReference type="InterPro" id="IPR050515">
    <property type="entry name" value="Beta-lactam/transpept"/>
</dbReference>
<dbReference type="Gene3D" id="3.30.450.330">
    <property type="match status" value="1"/>
</dbReference>
<dbReference type="GO" id="GO:0008658">
    <property type="term" value="F:penicillin binding"/>
    <property type="evidence" value="ECO:0007669"/>
    <property type="project" value="InterPro"/>
</dbReference>
<dbReference type="EMBL" id="QVQT01000006">
    <property type="protein sequence ID" value="RFU15601.1"/>
    <property type="molecule type" value="Genomic_DNA"/>
</dbReference>
<keyword evidence="2" id="KW-0121">Carboxypeptidase</keyword>
<dbReference type="SUPFAM" id="SSF56601">
    <property type="entry name" value="beta-lactamase/transpeptidase-like"/>
    <property type="match status" value="1"/>
</dbReference>
<feature type="region of interest" description="Disordered" evidence="4">
    <location>
        <begin position="626"/>
        <end position="696"/>
    </location>
</feature>
<evidence type="ECO:0000256" key="4">
    <source>
        <dbReference type="SAM" id="MobiDB-lite"/>
    </source>
</evidence>
<evidence type="ECO:0000313" key="8">
    <source>
        <dbReference type="Proteomes" id="UP000264702"/>
    </source>
</evidence>
<keyword evidence="3" id="KW-0472">Membrane</keyword>
<feature type="compositionally biased region" description="Low complexity" evidence="4">
    <location>
        <begin position="802"/>
        <end position="817"/>
    </location>
</feature>
<dbReference type="InterPro" id="IPR005311">
    <property type="entry name" value="PBP_dimer"/>
</dbReference>
<dbReference type="Gene3D" id="1.10.150.770">
    <property type="match status" value="1"/>
</dbReference>
<accession>A0A372ILG4</accession>
<evidence type="ECO:0000313" key="7">
    <source>
        <dbReference type="EMBL" id="RFU15601.1"/>
    </source>
</evidence>
<dbReference type="InterPro" id="IPR036138">
    <property type="entry name" value="PBP_dimer_sf"/>
</dbReference>
<gene>
    <name evidence="7" type="ORF">D0Y96_18005</name>
</gene>
<evidence type="ECO:0000256" key="2">
    <source>
        <dbReference type="ARBA" id="ARBA00022645"/>
    </source>
</evidence>
<dbReference type="SUPFAM" id="SSF54184">
    <property type="entry name" value="Penicillin-binding protein 2x (pbp-2x), c-terminal domain"/>
    <property type="match status" value="1"/>
</dbReference>
<evidence type="ECO:0000256" key="1">
    <source>
        <dbReference type="ARBA" id="ARBA00004370"/>
    </source>
</evidence>
<protein>
    <submittedName>
        <fullName evidence="7">Penicillin-binding protein</fullName>
    </submittedName>
</protein>
<dbReference type="InterPro" id="IPR012338">
    <property type="entry name" value="Beta-lactam/transpept-like"/>
</dbReference>
<evidence type="ECO:0000256" key="3">
    <source>
        <dbReference type="ARBA" id="ARBA00023136"/>
    </source>
</evidence>
<dbReference type="PANTHER" id="PTHR30627:SF1">
    <property type="entry name" value="PEPTIDOGLYCAN D,D-TRANSPEPTIDASE FTSI"/>
    <property type="match status" value="1"/>
</dbReference>
<proteinExistence type="predicted"/>
<organism evidence="7 8">
    <name type="scientific">Paracidobacterium acidisoli</name>
    <dbReference type="NCBI Taxonomy" id="2303751"/>
    <lineage>
        <taxon>Bacteria</taxon>
        <taxon>Pseudomonadati</taxon>
        <taxon>Acidobacteriota</taxon>
        <taxon>Terriglobia</taxon>
        <taxon>Terriglobales</taxon>
        <taxon>Acidobacteriaceae</taxon>
        <taxon>Paracidobacterium</taxon>
    </lineage>
</organism>
<dbReference type="GO" id="GO:0004180">
    <property type="term" value="F:carboxypeptidase activity"/>
    <property type="evidence" value="ECO:0007669"/>
    <property type="project" value="UniProtKB-KW"/>
</dbReference>
<evidence type="ECO:0000259" key="6">
    <source>
        <dbReference type="Pfam" id="PF03717"/>
    </source>
</evidence>
<dbReference type="GO" id="GO:0005886">
    <property type="term" value="C:plasma membrane"/>
    <property type="evidence" value="ECO:0007669"/>
    <property type="project" value="TreeGrafter"/>
</dbReference>
<dbReference type="OrthoDB" id="9770103at2"/>
<dbReference type="Pfam" id="PF00905">
    <property type="entry name" value="Transpeptidase"/>
    <property type="match status" value="1"/>
</dbReference>
<dbReference type="Gene3D" id="3.90.1310.10">
    <property type="entry name" value="Penicillin-binding protein 2a (Domain 2)"/>
    <property type="match status" value="1"/>
</dbReference>
<sequence>MRRMRILNILCIFCGWALLICCRLTFLQVIEHHKWTERAARQQERTFEVAPRRGILYDRNLQELAMTVLADSVYAVPTEVGANRPADAAILAKIVHTDPDDHFTTEHQILARMMASKNFAWVARKQPPAVVAKIKALNLKGIYFQKEFKRFYPDQQLAAQVLGYVGLDDDGLGGIEQRYDEELHGTPGRVLTAIDARRHVLDSEEHEPLPGENLVLSIDANIQFMAERALDENMERTHAVNGTVVVQDPHTGQILALAMRPTFDPNDFRHTNPALLRDHAVSDVYEPGSTFKLVSYSAALEEHVTTPDAQIRTLGGQINVAGRIVHDDRDAIRYEAAHGNVLSTTEALEQSSDVAAIELAQRMGVDRFYKYIVGYGFGERSGIELPGETRGLVKPPRRWQPTTIGSIPMGQEIGVTPIQLITMASTIANGGMYLPPHVLLESTDDRKGSPKLKPATFRPEAELPNPLPEGAHRVISELTAAEMRRMMEGVVLYGTGRSAQLNGYSAAGKTGTAQKIDPATHTYSKTKYVASFVGFAPVNNPAVTIAVVMDSPAYQFHYGTAASAPVFQKLAQQILEYLGVPHDEDLKPATLVAKDQNAAPEAEDEPQESPEDLNSLFAEVNHLPQDDPLREQADGEGDGQSAGIRAQGSGGTGDAAGQDLTADVMPKTPEAAAPEMEKTGREKTGAEKPDGAVSPSVQATAQQTQTAAPGMAVVPSMAAVTAPAAAPKGSVSVPNKKVAVPSFAGESVRQVVVQAGSSGLAVQVLGWGIARAQAPAAGTMVPAGTDVVVRFTQQPPNAQTSPVAAPADKHAAVAQPAGHPPQR</sequence>
<dbReference type="GO" id="GO:0071555">
    <property type="term" value="P:cell wall organization"/>
    <property type="evidence" value="ECO:0007669"/>
    <property type="project" value="TreeGrafter"/>
</dbReference>
<dbReference type="Pfam" id="PF03717">
    <property type="entry name" value="PBP_dimer"/>
    <property type="match status" value="1"/>
</dbReference>